<proteinExistence type="predicted"/>
<feature type="region of interest" description="Disordered" evidence="1">
    <location>
        <begin position="1"/>
        <end position="37"/>
    </location>
</feature>
<name>A0A0D4ZYR6_9SPHN</name>
<evidence type="ECO:0000256" key="1">
    <source>
        <dbReference type="SAM" id="MobiDB-lite"/>
    </source>
</evidence>
<sequence>MSGKGRDRRSYRGLIDQGKAHMVKAKLPESQTEEPDA</sequence>
<reference evidence="2" key="1">
    <citation type="submission" date="2014-06" db="EMBL/GenBank/DDBJ databases">
        <title>Molecular and ecological studies on carbamate pesticide degrading bacteria isolated from agricultural soils.</title>
        <authorList>
            <person name="Kim D.-U."/>
            <person name="Ka J.-O."/>
        </authorList>
    </citation>
    <scope>NUCLEOTIDE SEQUENCE</scope>
    <source>
        <strain evidence="2">NS2</strain>
        <plasmid evidence="2">201</plasmid>
    </source>
</reference>
<gene>
    <name evidence="2" type="ORF">plasmid201_234</name>
</gene>
<dbReference type="AlphaFoldDB" id="A0A0D4ZYR6"/>
<accession>A0A0D4ZYR6</accession>
<feature type="compositionally biased region" description="Basic and acidic residues" evidence="1">
    <location>
        <begin position="1"/>
        <end position="10"/>
    </location>
</feature>
<dbReference type="EMBL" id="KM017070">
    <property type="protein sequence ID" value="AJW29422.1"/>
    <property type="molecule type" value="Genomic_DNA"/>
</dbReference>
<protein>
    <submittedName>
        <fullName evidence="2">Uncharacterized protein</fullName>
    </submittedName>
</protein>
<organism evidence="2">
    <name type="scientific">Sphingomonas sp. NS2</name>
    <dbReference type="NCBI Taxonomy" id="908605"/>
    <lineage>
        <taxon>Bacteria</taxon>
        <taxon>Pseudomonadati</taxon>
        <taxon>Pseudomonadota</taxon>
        <taxon>Alphaproteobacteria</taxon>
        <taxon>Sphingomonadales</taxon>
        <taxon>Sphingomonadaceae</taxon>
        <taxon>Sphingomonas</taxon>
    </lineage>
</organism>
<geneLocation type="plasmid" evidence="2">
    <name>201</name>
</geneLocation>
<evidence type="ECO:0000313" key="2">
    <source>
        <dbReference type="EMBL" id="AJW29422.1"/>
    </source>
</evidence>
<keyword evidence="2" id="KW-0614">Plasmid</keyword>